<accession>A0A383BRX4</accession>
<feature type="non-terminal residue" evidence="1">
    <location>
        <position position="108"/>
    </location>
</feature>
<reference evidence="1" key="1">
    <citation type="submission" date="2018-05" db="EMBL/GenBank/DDBJ databases">
        <authorList>
            <person name="Lanie J.A."/>
            <person name="Ng W.-L."/>
            <person name="Kazmierczak K.M."/>
            <person name="Andrzejewski T.M."/>
            <person name="Davidsen T.M."/>
            <person name="Wayne K.J."/>
            <person name="Tettelin H."/>
            <person name="Glass J.I."/>
            <person name="Rusch D."/>
            <person name="Podicherti R."/>
            <person name="Tsui H.-C.T."/>
            <person name="Winkler M.E."/>
        </authorList>
    </citation>
    <scope>NUCLEOTIDE SEQUENCE</scope>
</reference>
<evidence type="ECO:0000313" key="1">
    <source>
        <dbReference type="EMBL" id="SVE22075.1"/>
    </source>
</evidence>
<dbReference type="EMBL" id="UINC01202329">
    <property type="protein sequence ID" value="SVE22075.1"/>
    <property type="molecule type" value="Genomic_DNA"/>
</dbReference>
<name>A0A383BRX4_9ZZZZ</name>
<gene>
    <name evidence="1" type="ORF">METZ01_LOCUS474929</name>
</gene>
<protein>
    <submittedName>
        <fullName evidence="1">Uncharacterized protein</fullName>
    </submittedName>
</protein>
<sequence>MKINYCITLCLLFFITANNLIAQNCNEGYTYYEELPETAVISLGDSCLSDIDLSALNDLISENNLDLTSPINVGNQTWTDGKLTTLIAKYNPGSSDGVNTQLEILPES</sequence>
<dbReference type="AlphaFoldDB" id="A0A383BRX4"/>
<organism evidence="1">
    <name type="scientific">marine metagenome</name>
    <dbReference type="NCBI Taxonomy" id="408172"/>
    <lineage>
        <taxon>unclassified sequences</taxon>
        <taxon>metagenomes</taxon>
        <taxon>ecological metagenomes</taxon>
    </lineage>
</organism>
<proteinExistence type="predicted"/>